<dbReference type="STRING" id="1499967.U27_06528"/>
<dbReference type="CDD" id="cd07177">
    <property type="entry name" value="terB_like"/>
    <property type="match status" value="1"/>
</dbReference>
<dbReference type="Pfam" id="PF05099">
    <property type="entry name" value="TerB"/>
    <property type="match status" value="1"/>
</dbReference>
<gene>
    <name evidence="3" type="ORF">U27_06528</name>
</gene>
<evidence type="ECO:0000259" key="2">
    <source>
        <dbReference type="Pfam" id="PF05099"/>
    </source>
</evidence>
<feature type="transmembrane region" description="Helical" evidence="1">
    <location>
        <begin position="261"/>
        <end position="294"/>
    </location>
</feature>
<evidence type="ECO:0000256" key="1">
    <source>
        <dbReference type="SAM" id="Phobius"/>
    </source>
</evidence>
<feature type="domain" description="Co-chaperone DjlA N-terminal" evidence="2">
    <location>
        <begin position="85"/>
        <end position="195"/>
    </location>
</feature>
<dbReference type="HOGENOM" id="CLU_743275_0_0_0"/>
<protein>
    <recommendedName>
        <fullName evidence="2">Co-chaperone DjlA N-terminal domain-containing protein</fullName>
    </recommendedName>
</protein>
<feature type="transmembrane region" description="Helical" evidence="1">
    <location>
        <begin position="226"/>
        <end position="255"/>
    </location>
</feature>
<dbReference type="AlphaFoldDB" id="A0A081C4N8"/>
<sequence>MTLTNLLKGILGLIFHLCRKTLAFGWQKISGISPASFRRNNETRHAHRVLFHAHNRDDAEIGIVKAEQIRTLEVMPVTVKILYTQLLAAQALADRQLDQREFSDLYVFMAQIGLDATARDQVRKSLVTQHADIIALADQILELVKPEEQKLLKFSMIKDLIRVARMDGRVSAEEQQNIHCLAAHLYHTPEKVAQIIAFAEKAIDYDEKLLMGKLTAEEFTRGAKNLAATAASIGVPVTAVYFSGSVIGLSAAGIISGLTQLGLGGILGLSSLVTGIGVVVMMGIITFKLIHWAITGQERRMEKMREHLIQEVIKVNQQAMLSLAEDLNHLASQMEQLASTSSQNRAMLAQLKSVYQQALHTLQERKEQYAES</sequence>
<proteinExistence type="predicted"/>
<dbReference type="SUPFAM" id="SSF158682">
    <property type="entry name" value="TerB-like"/>
    <property type="match status" value="1"/>
</dbReference>
<dbReference type="Gene3D" id="1.10.3680.10">
    <property type="entry name" value="TerB-like"/>
    <property type="match status" value="1"/>
</dbReference>
<keyword evidence="1" id="KW-0812">Transmembrane</keyword>
<evidence type="ECO:0000313" key="3">
    <source>
        <dbReference type="EMBL" id="GAK59543.1"/>
    </source>
</evidence>
<keyword evidence="1" id="KW-1133">Transmembrane helix</keyword>
<dbReference type="InterPro" id="IPR029024">
    <property type="entry name" value="TerB-like"/>
</dbReference>
<name>A0A081C4N8_VECG1</name>
<reference evidence="3" key="1">
    <citation type="journal article" date="2015" name="PeerJ">
        <title>First genomic representation of candidate bacterial phylum KSB3 points to enhanced environmental sensing as a trigger of wastewater bulking.</title>
        <authorList>
            <person name="Sekiguchi Y."/>
            <person name="Ohashi A."/>
            <person name="Parks D.H."/>
            <person name="Yamauchi T."/>
            <person name="Tyson G.W."/>
            <person name="Hugenholtz P."/>
        </authorList>
    </citation>
    <scope>NUCLEOTIDE SEQUENCE [LARGE SCALE GENOMIC DNA]</scope>
</reference>
<keyword evidence="1" id="KW-0472">Membrane</keyword>
<dbReference type="eggNOG" id="COG4103">
    <property type="taxonomic scope" value="Bacteria"/>
</dbReference>
<evidence type="ECO:0000313" key="4">
    <source>
        <dbReference type="Proteomes" id="UP000030661"/>
    </source>
</evidence>
<dbReference type="InterPro" id="IPR007791">
    <property type="entry name" value="DjlA_N"/>
</dbReference>
<dbReference type="EMBL" id="DF820470">
    <property type="protein sequence ID" value="GAK59543.1"/>
    <property type="molecule type" value="Genomic_DNA"/>
</dbReference>
<dbReference type="Proteomes" id="UP000030661">
    <property type="component" value="Unassembled WGS sequence"/>
</dbReference>
<organism evidence="3">
    <name type="scientific">Vecturithrix granuli</name>
    <dbReference type="NCBI Taxonomy" id="1499967"/>
    <lineage>
        <taxon>Bacteria</taxon>
        <taxon>Candidatus Moduliflexota</taxon>
        <taxon>Candidatus Vecturitrichia</taxon>
        <taxon>Candidatus Vecturitrichales</taxon>
        <taxon>Candidatus Vecturitrichaceae</taxon>
        <taxon>Candidatus Vecturithrix</taxon>
    </lineage>
</organism>
<accession>A0A081C4N8</accession>
<keyword evidence="4" id="KW-1185">Reference proteome</keyword>